<keyword evidence="2" id="KW-0808">Transferase</keyword>
<dbReference type="Proteomes" id="UP000481583">
    <property type="component" value="Unassembled WGS sequence"/>
</dbReference>
<evidence type="ECO:0000313" key="3">
    <source>
        <dbReference type="Proteomes" id="UP000481583"/>
    </source>
</evidence>
<dbReference type="SUPFAM" id="SSF53335">
    <property type="entry name" value="S-adenosyl-L-methionine-dependent methyltransferases"/>
    <property type="match status" value="1"/>
</dbReference>
<comment type="caution">
    <text evidence="2">The sequence shown here is derived from an EMBL/GenBank/DDBJ whole genome shotgun (WGS) entry which is preliminary data.</text>
</comment>
<dbReference type="InterPro" id="IPR029063">
    <property type="entry name" value="SAM-dependent_MTases_sf"/>
</dbReference>
<keyword evidence="3" id="KW-1185">Reference proteome</keyword>
<proteinExistence type="predicted"/>
<dbReference type="Gene3D" id="3.40.50.150">
    <property type="entry name" value="Vaccinia Virus protein VP39"/>
    <property type="match status" value="1"/>
</dbReference>
<dbReference type="InterPro" id="IPR050508">
    <property type="entry name" value="Methyltransf_Superfamily"/>
</dbReference>
<dbReference type="PANTHER" id="PTHR42912:SF93">
    <property type="entry name" value="N6-ADENOSINE-METHYLTRANSFERASE TMT1A"/>
    <property type="match status" value="1"/>
</dbReference>
<feature type="domain" description="Methyltransferase type 11" evidence="1">
    <location>
        <begin position="37"/>
        <end position="132"/>
    </location>
</feature>
<dbReference type="RefSeq" id="WP_165231839.1">
    <property type="nucleotide sequence ID" value="NZ_JAAKZV010000009.1"/>
</dbReference>
<dbReference type="EMBL" id="JAAKZV010000009">
    <property type="protein sequence ID" value="NGN63121.1"/>
    <property type="molecule type" value="Genomic_DNA"/>
</dbReference>
<dbReference type="GO" id="GO:0008757">
    <property type="term" value="F:S-adenosylmethionine-dependent methyltransferase activity"/>
    <property type="evidence" value="ECO:0007669"/>
    <property type="project" value="InterPro"/>
</dbReference>
<dbReference type="AlphaFoldDB" id="A0A6G4TVU5"/>
<dbReference type="Pfam" id="PF08241">
    <property type="entry name" value="Methyltransf_11"/>
    <property type="match status" value="1"/>
</dbReference>
<protein>
    <submittedName>
        <fullName evidence="2">Class I SAM-dependent methyltransferase</fullName>
    </submittedName>
</protein>
<accession>A0A6G4TVU5</accession>
<keyword evidence="2" id="KW-0489">Methyltransferase</keyword>
<sequence length="198" mass="21200">MNKEHDELCASPEWAALLHENVLPLAVDRADLGKELLEVGPGPGAATEWLRTRVDRLVAVEIEAAAAERLAARFAGTNVEVRQGSGSALEFADDSFDSAASFTMLHHVPTVALQNRLLAEILRVLRPGGVLVGADSLPSSPLHEFHEGDVYNPVEPAAFLTRLQTLGYVDITLGVTTGLTFSAHKPPEPEPEPEPAVS</sequence>
<gene>
    <name evidence="2" type="ORF">G5C51_04265</name>
</gene>
<evidence type="ECO:0000313" key="2">
    <source>
        <dbReference type="EMBL" id="NGN63121.1"/>
    </source>
</evidence>
<dbReference type="InterPro" id="IPR013216">
    <property type="entry name" value="Methyltransf_11"/>
</dbReference>
<evidence type="ECO:0000259" key="1">
    <source>
        <dbReference type="Pfam" id="PF08241"/>
    </source>
</evidence>
<dbReference type="CDD" id="cd02440">
    <property type="entry name" value="AdoMet_MTases"/>
    <property type="match status" value="1"/>
</dbReference>
<name>A0A6G4TVU5_9ACTN</name>
<organism evidence="2 3">
    <name type="scientific">Streptomyces coryli</name>
    <dbReference type="NCBI Taxonomy" id="1128680"/>
    <lineage>
        <taxon>Bacteria</taxon>
        <taxon>Bacillati</taxon>
        <taxon>Actinomycetota</taxon>
        <taxon>Actinomycetes</taxon>
        <taxon>Kitasatosporales</taxon>
        <taxon>Streptomycetaceae</taxon>
        <taxon>Streptomyces</taxon>
    </lineage>
</organism>
<reference evidence="2 3" key="1">
    <citation type="submission" date="2020-02" db="EMBL/GenBank/DDBJ databases">
        <title>Whole-genome analyses of novel actinobacteria.</title>
        <authorList>
            <person name="Sahin N."/>
        </authorList>
    </citation>
    <scope>NUCLEOTIDE SEQUENCE [LARGE SCALE GENOMIC DNA]</scope>
    <source>
        <strain evidence="2 3">A7024</strain>
    </source>
</reference>
<dbReference type="GO" id="GO:0032259">
    <property type="term" value="P:methylation"/>
    <property type="evidence" value="ECO:0007669"/>
    <property type="project" value="UniProtKB-KW"/>
</dbReference>
<dbReference type="PANTHER" id="PTHR42912">
    <property type="entry name" value="METHYLTRANSFERASE"/>
    <property type="match status" value="1"/>
</dbReference>